<keyword evidence="2" id="KW-0645">Protease</keyword>
<evidence type="ECO:0000256" key="2">
    <source>
        <dbReference type="ARBA" id="ARBA00022670"/>
    </source>
</evidence>
<reference evidence="7 8" key="1">
    <citation type="submission" date="2023-03" db="EMBL/GenBank/DDBJ databases">
        <title>Draft genome sequence of type strain Streptomyces ferralitis JCM 14344.</title>
        <authorList>
            <person name="Klaysubun C."/>
            <person name="Duangmal K."/>
        </authorList>
    </citation>
    <scope>NUCLEOTIDE SEQUENCE [LARGE SCALE GENOMIC DNA]</scope>
    <source>
        <strain evidence="7 8">JCM 14344</strain>
    </source>
</reference>
<dbReference type="InterPro" id="IPR038765">
    <property type="entry name" value="Papain-like_cys_pep_sf"/>
</dbReference>
<evidence type="ECO:0000256" key="5">
    <source>
        <dbReference type="SAM" id="MobiDB-lite"/>
    </source>
</evidence>
<sequence>MRGLGRGGLGLRRSTGPPVSDRSQWGGNGPSLTELPSGSMQVRGGFDCSGLTKAAYAAAGITLPRVAQDQYDAGPRVPAGAPLLPGDLVFYGMSSNVHHVGLYIGGGYMIDAPRPGEVVRVEPYRFSNDQYLGATRPSAGR</sequence>
<dbReference type="Pfam" id="PF00877">
    <property type="entry name" value="NLPC_P60"/>
    <property type="match status" value="1"/>
</dbReference>
<comment type="similarity">
    <text evidence="1">Belongs to the peptidase C40 family.</text>
</comment>
<organism evidence="7 8">
    <name type="scientific">Streptantibioticus ferralitis</name>
    <dbReference type="NCBI Taxonomy" id="236510"/>
    <lineage>
        <taxon>Bacteria</taxon>
        <taxon>Bacillati</taxon>
        <taxon>Actinomycetota</taxon>
        <taxon>Actinomycetes</taxon>
        <taxon>Kitasatosporales</taxon>
        <taxon>Streptomycetaceae</taxon>
        <taxon>Streptantibioticus</taxon>
    </lineage>
</organism>
<feature type="compositionally biased region" description="Gly residues" evidence="5">
    <location>
        <begin position="1"/>
        <end position="10"/>
    </location>
</feature>
<keyword evidence="4" id="KW-0788">Thiol protease</keyword>
<keyword evidence="3" id="KW-0378">Hydrolase</keyword>
<dbReference type="RefSeq" id="WP_275819458.1">
    <property type="nucleotide sequence ID" value="NZ_BAAANM010000013.1"/>
</dbReference>
<evidence type="ECO:0000313" key="8">
    <source>
        <dbReference type="Proteomes" id="UP001220022"/>
    </source>
</evidence>
<name>A0ABT5Z741_9ACTN</name>
<proteinExistence type="inferred from homology"/>
<dbReference type="PANTHER" id="PTHR47359:SF3">
    <property type="entry name" value="NLP_P60 DOMAIN-CONTAINING PROTEIN-RELATED"/>
    <property type="match status" value="1"/>
</dbReference>
<feature type="region of interest" description="Disordered" evidence="5">
    <location>
        <begin position="1"/>
        <end position="38"/>
    </location>
</feature>
<dbReference type="PANTHER" id="PTHR47359">
    <property type="entry name" value="PEPTIDOGLYCAN DL-ENDOPEPTIDASE CWLO"/>
    <property type="match status" value="1"/>
</dbReference>
<dbReference type="Gene3D" id="3.90.1720.10">
    <property type="entry name" value="endopeptidase domain like (from Nostoc punctiforme)"/>
    <property type="match status" value="1"/>
</dbReference>
<dbReference type="InterPro" id="IPR051794">
    <property type="entry name" value="PG_Endopeptidase_C40"/>
</dbReference>
<evidence type="ECO:0000256" key="3">
    <source>
        <dbReference type="ARBA" id="ARBA00022801"/>
    </source>
</evidence>
<dbReference type="Proteomes" id="UP001220022">
    <property type="component" value="Unassembled WGS sequence"/>
</dbReference>
<feature type="domain" description="NlpC/P60" evidence="6">
    <location>
        <begin position="5"/>
        <end position="141"/>
    </location>
</feature>
<keyword evidence="8" id="KW-1185">Reference proteome</keyword>
<gene>
    <name evidence="7" type="ORF">P2L57_29245</name>
</gene>
<dbReference type="PROSITE" id="PS51935">
    <property type="entry name" value="NLPC_P60"/>
    <property type="match status" value="1"/>
</dbReference>
<evidence type="ECO:0000313" key="7">
    <source>
        <dbReference type="EMBL" id="MDF2259657.1"/>
    </source>
</evidence>
<protein>
    <submittedName>
        <fullName evidence="7">C40 family peptidase</fullName>
    </submittedName>
</protein>
<evidence type="ECO:0000256" key="1">
    <source>
        <dbReference type="ARBA" id="ARBA00007074"/>
    </source>
</evidence>
<comment type="caution">
    <text evidence="7">The sequence shown here is derived from an EMBL/GenBank/DDBJ whole genome shotgun (WGS) entry which is preliminary data.</text>
</comment>
<dbReference type="SUPFAM" id="SSF54001">
    <property type="entry name" value="Cysteine proteinases"/>
    <property type="match status" value="1"/>
</dbReference>
<feature type="compositionally biased region" description="Polar residues" evidence="5">
    <location>
        <begin position="21"/>
        <end position="38"/>
    </location>
</feature>
<dbReference type="InterPro" id="IPR000064">
    <property type="entry name" value="NLP_P60_dom"/>
</dbReference>
<evidence type="ECO:0000256" key="4">
    <source>
        <dbReference type="ARBA" id="ARBA00022807"/>
    </source>
</evidence>
<dbReference type="EMBL" id="JARHTQ010000024">
    <property type="protein sequence ID" value="MDF2259657.1"/>
    <property type="molecule type" value="Genomic_DNA"/>
</dbReference>
<evidence type="ECO:0000259" key="6">
    <source>
        <dbReference type="PROSITE" id="PS51935"/>
    </source>
</evidence>
<accession>A0ABT5Z741</accession>